<name>A0A0R2JD76_9LACO</name>
<comment type="caution">
    <text evidence="1">The sequence shown here is derived from an EMBL/GenBank/DDBJ whole genome shotgun (WGS) entry which is preliminary data.</text>
</comment>
<keyword evidence="2" id="KW-1185">Reference proteome</keyword>
<evidence type="ECO:0008006" key="3">
    <source>
        <dbReference type="Google" id="ProtNLM"/>
    </source>
</evidence>
<dbReference type="PATRIC" id="fig|1616.3.peg.401"/>
<accession>A0A0R2JD76</accession>
<dbReference type="RefSeq" id="WP_057753978.1">
    <property type="nucleotide sequence ID" value="NZ_JQBP01000002.1"/>
</dbReference>
<protein>
    <recommendedName>
        <fullName evidence="3">RNA polymerase sigma-70 region 2 domain-containing protein</fullName>
    </recommendedName>
</protein>
<reference evidence="1 2" key="1">
    <citation type="journal article" date="2015" name="Genome Announc.">
        <title>Expanding the biotechnology potential of lactobacilli through comparative genomics of 213 strains and associated genera.</title>
        <authorList>
            <person name="Sun Z."/>
            <person name="Harris H.M."/>
            <person name="McCann A."/>
            <person name="Guo C."/>
            <person name="Argimon S."/>
            <person name="Zhang W."/>
            <person name="Yang X."/>
            <person name="Jeffery I.B."/>
            <person name="Cooney J.C."/>
            <person name="Kagawa T.F."/>
            <person name="Liu W."/>
            <person name="Song Y."/>
            <person name="Salvetti E."/>
            <person name="Wrobel A."/>
            <person name="Rasinkangas P."/>
            <person name="Parkhill J."/>
            <person name="Rea M.C."/>
            <person name="O'Sullivan O."/>
            <person name="Ritari J."/>
            <person name="Douillard F.P."/>
            <person name="Paul Ross R."/>
            <person name="Yang R."/>
            <person name="Briner A.E."/>
            <person name="Felis G.E."/>
            <person name="de Vos W.M."/>
            <person name="Barrangou R."/>
            <person name="Klaenhammer T.R."/>
            <person name="Caufield P.W."/>
            <person name="Cui Y."/>
            <person name="Zhang H."/>
            <person name="O'Toole P.W."/>
        </authorList>
    </citation>
    <scope>NUCLEOTIDE SEQUENCE [LARGE SCALE GENOMIC DNA]</scope>
    <source>
        <strain evidence="1 2">DSM 20593</strain>
    </source>
</reference>
<dbReference type="AlphaFoldDB" id="A0A0R2JD76"/>
<organism evidence="1 2">
    <name type="scientific">Weissella kandleri</name>
    <dbReference type="NCBI Taxonomy" id="1616"/>
    <lineage>
        <taxon>Bacteria</taxon>
        <taxon>Bacillati</taxon>
        <taxon>Bacillota</taxon>
        <taxon>Bacilli</taxon>
        <taxon>Lactobacillales</taxon>
        <taxon>Lactobacillaceae</taxon>
        <taxon>Weissella</taxon>
    </lineage>
</organism>
<gene>
    <name evidence="1" type="ORF">IV73_GL000389</name>
</gene>
<dbReference type="OrthoDB" id="2148685at2"/>
<proteinExistence type="predicted"/>
<evidence type="ECO:0000313" key="1">
    <source>
        <dbReference type="EMBL" id="KRN75233.1"/>
    </source>
</evidence>
<sequence length="180" mass="20840">MGMKKTGITQSQLVRLQQGENEVILELTKLYRPLIWGCFRGHPFDITAEDWQQESMILLIQTGRNLAASEYRAFTSYFQKACWRRMQRLKSPKNNCMEQTVHLGDLSIEAILPKQGATLRHLELCVVNQITLNQTTKPLRVTYDLMRMGYLQAEMAQILRCSTSKIRLDLGKVRKQLEHG</sequence>
<dbReference type="STRING" id="1616.IV73_GL000389"/>
<dbReference type="EMBL" id="JQBP01000002">
    <property type="protein sequence ID" value="KRN75233.1"/>
    <property type="molecule type" value="Genomic_DNA"/>
</dbReference>
<dbReference type="Proteomes" id="UP000051655">
    <property type="component" value="Unassembled WGS sequence"/>
</dbReference>
<evidence type="ECO:0000313" key="2">
    <source>
        <dbReference type="Proteomes" id="UP000051655"/>
    </source>
</evidence>